<gene>
    <name evidence="1" type="ORF">FRZ67_02225</name>
</gene>
<dbReference type="AlphaFoldDB" id="A0A5B8V4S0"/>
<dbReference type="EMBL" id="CP042435">
    <property type="protein sequence ID" value="QEC66178.1"/>
    <property type="molecule type" value="Genomic_DNA"/>
</dbReference>
<protein>
    <submittedName>
        <fullName evidence="1">Uncharacterized protein</fullName>
    </submittedName>
</protein>
<dbReference type="Proteomes" id="UP000321533">
    <property type="component" value="Chromosome"/>
</dbReference>
<name>A0A5B8V4S0_9BACT</name>
<evidence type="ECO:0000313" key="1">
    <source>
        <dbReference type="EMBL" id="QEC66178.1"/>
    </source>
</evidence>
<dbReference type="KEGG" id="pgin:FRZ67_02225"/>
<accession>A0A5B8V4S0</accession>
<organism evidence="1 2">
    <name type="scientific">Panacibacter ginsenosidivorans</name>
    <dbReference type="NCBI Taxonomy" id="1813871"/>
    <lineage>
        <taxon>Bacteria</taxon>
        <taxon>Pseudomonadati</taxon>
        <taxon>Bacteroidota</taxon>
        <taxon>Chitinophagia</taxon>
        <taxon>Chitinophagales</taxon>
        <taxon>Chitinophagaceae</taxon>
        <taxon>Panacibacter</taxon>
    </lineage>
</organism>
<keyword evidence="2" id="KW-1185">Reference proteome</keyword>
<proteinExistence type="predicted"/>
<dbReference type="RefSeq" id="WP_147187978.1">
    <property type="nucleotide sequence ID" value="NZ_CP042435.1"/>
</dbReference>
<sequence>MRVLIFFSLLCYCFYACSEAKPKQTIHFEPLTTSEFNFSADSSFAIPKGNVWDERKRMHDSCMGESFPANAIFIKTQDAFFLGCIVNRKTLQRVKNLDIRNPLLFGSAFNFITKPCYEKHQLGISPAAFIHDKIALNINIDGADAAINKEVTNTLYDAVYTEIESGSWINMEFTGALGKILDTTTNDQLLEYRKYLLDTTNMVLIRSSSITDISFYITTPKPMSKQLQQILSQKPFANISNSNFKTQLFFISSNSLQVKFSGIFQIMGQFMQCKLE</sequence>
<evidence type="ECO:0000313" key="2">
    <source>
        <dbReference type="Proteomes" id="UP000321533"/>
    </source>
</evidence>
<reference evidence="1 2" key="1">
    <citation type="journal article" date="2016" name="Int. J. Syst. Evol. Microbiol.">
        <title>Panacibacter ginsenosidivorans gen. nov., sp. nov., with ginsenoside converting activity isolated from soil of a ginseng field.</title>
        <authorList>
            <person name="Siddiqi M.Z."/>
            <person name="Muhammad Shafi S."/>
            <person name="Choi K.D."/>
            <person name="Im W.T."/>
        </authorList>
    </citation>
    <scope>NUCLEOTIDE SEQUENCE [LARGE SCALE GENOMIC DNA]</scope>
    <source>
        <strain evidence="1 2">Gsoil1550</strain>
    </source>
</reference>